<dbReference type="CDD" id="cd04301">
    <property type="entry name" value="NAT_SF"/>
    <property type="match status" value="1"/>
</dbReference>
<evidence type="ECO:0000259" key="1">
    <source>
        <dbReference type="PROSITE" id="PS51186"/>
    </source>
</evidence>
<dbReference type="PANTHER" id="PTHR43233">
    <property type="entry name" value="FAMILY N-ACETYLTRANSFERASE, PUTATIVE (AFU_ORTHOLOGUE AFUA_6G03350)-RELATED"/>
    <property type="match status" value="1"/>
</dbReference>
<proteinExistence type="predicted"/>
<dbReference type="InterPro" id="IPR016181">
    <property type="entry name" value="Acyl_CoA_acyltransferase"/>
</dbReference>
<dbReference type="InterPro" id="IPR000182">
    <property type="entry name" value="GNAT_dom"/>
</dbReference>
<evidence type="ECO:0000313" key="3">
    <source>
        <dbReference type="Proteomes" id="UP000480178"/>
    </source>
</evidence>
<dbReference type="InterPro" id="IPR053144">
    <property type="entry name" value="Acetyltransferase_Butenolide"/>
</dbReference>
<feature type="domain" description="N-acetyltransferase" evidence="1">
    <location>
        <begin position="3"/>
        <end position="138"/>
    </location>
</feature>
<dbReference type="AlphaFoldDB" id="A0A6C0GC55"/>
<name>A0A6C0GC55_9BACT</name>
<dbReference type="Proteomes" id="UP000480178">
    <property type="component" value="Chromosome"/>
</dbReference>
<accession>A0A6C0GC55</accession>
<dbReference type="PROSITE" id="PS51186">
    <property type="entry name" value="GNAT"/>
    <property type="match status" value="1"/>
</dbReference>
<dbReference type="GO" id="GO:0016747">
    <property type="term" value="F:acyltransferase activity, transferring groups other than amino-acyl groups"/>
    <property type="evidence" value="ECO:0007669"/>
    <property type="project" value="InterPro"/>
</dbReference>
<protein>
    <submittedName>
        <fullName evidence="2">GNAT family N-acetyltransferase</fullName>
    </submittedName>
</protein>
<organism evidence="2 3">
    <name type="scientific">Rhodocytophaga rosea</name>
    <dbReference type="NCBI Taxonomy" id="2704465"/>
    <lineage>
        <taxon>Bacteria</taxon>
        <taxon>Pseudomonadati</taxon>
        <taxon>Bacteroidota</taxon>
        <taxon>Cytophagia</taxon>
        <taxon>Cytophagales</taxon>
        <taxon>Rhodocytophagaceae</taxon>
        <taxon>Rhodocytophaga</taxon>
    </lineage>
</organism>
<dbReference type="PANTHER" id="PTHR43233:SF1">
    <property type="entry name" value="FAMILY N-ACETYLTRANSFERASE, PUTATIVE (AFU_ORTHOLOGUE AFUA_6G03350)-RELATED"/>
    <property type="match status" value="1"/>
</dbReference>
<dbReference type="RefSeq" id="WP_162441641.1">
    <property type="nucleotide sequence ID" value="NZ_CP048222.1"/>
</dbReference>
<gene>
    <name evidence="2" type="ORF">GXP67_02205</name>
</gene>
<keyword evidence="2" id="KW-0808">Transferase</keyword>
<reference evidence="2 3" key="1">
    <citation type="submission" date="2020-01" db="EMBL/GenBank/DDBJ databases">
        <authorList>
            <person name="Kim M.K."/>
        </authorList>
    </citation>
    <scope>NUCLEOTIDE SEQUENCE [LARGE SCALE GENOMIC DNA]</scope>
    <source>
        <strain evidence="2 3">172606-1</strain>
    </source>
</reference>
<dbReference type="SUPFAM" id="SSF55729">
    <property type="entry name" value="Acyl-CoA N-acyltransferases (Nat)"/>
    <property type="match status" value="1"/>
</dbReference>
<dbReference type="EMBL" id="CP048222">
    <property type="protein sequence ID" value="QHT65559.1"/>
    <property type="molecule type" value="Genomic_DNA"/>
</dbReference>
<dbReference type="Pfam" id="PF13673">
    <property type="entry name" value="Acetyltransf_10"/>
    <property type="match status" value="1"/>
</dbReference>
<evidence type="ECO:0000313" key="2">
    <source>
        <dbReference type="EMBL" id="QHT65559.1"/>
    </source>
</evidence>
<keyword evidence="3" id="KW-1185">Reference proteome</keyword>
<dbReference type="Gene3D" id="3.40.630.30">
    <property type="match status" value="1"/>
</dbReference>
<dbReference type="KEGG" id="rhoz:GXP67_02205"/>
<sequence length="138" mass="15676">MRILLREDFNIDKAAVISLYQSNDWSSAKKPDLLFQGLMHSHSLITAWAGEQLVGLGNALSDGFLVVYYPHLLVHPAYQGQGIGRMIMNKMQEKYGHFHQQVLVADGRAVDFYQKCGFVKAGETQSMWIYQGTDHEEK</sequence>